<dbReference type="Gene3D" id="1.10.101.10">
    <property type="entry name" value="PGBD-like superfamily/PGBD"/>
    <property type="match status" value="1"/>
</dbReference>
<gene>
    <name evidence="2" type="ORF">Rhe02_21200</name>
</gene>
<evidence type="ECO:0000313" key="3">
    <source>
        <dbReference type="Proteomes" id="UP000612899"/>
    </source>
</evidence>
<proteinExistence type="predicted"/>
<dbReference type="EMBL" id="BONY01000010">
    <property type="protein sequence ID" value="GIH04053.1"/>
    <property type="molecule type" value="Genomic_DNA"/>
</dbReference>
<reference evidence="2" key="1">
    <citation type="submission" date="2021-01" db="EMBL/GenBank/DDBJ databases">
        <title>Whole genome shotgun sequence of Rhizocola hellebori NBRC 109834.</title>
        <authorList>
            <person name="Komaki H."/>
            <person name="Tamura T."/>
        </authorList>
    </citation>
    <scope>NUCLEOTIDE SEQUENCE</scope>
    <source>
        <strain evidence="2">NBRC 109834</strain>
    </source>
</reference>
<dbReference type="SUPFAM" id="SSF47090">
    <property type="entry name" value="PGBD-like"/>
    <property type="match status" value="1"/>
</dbReference>
<keyword evidence="1" id="KW-0732">Signal</keyword>
<organism evidence="2 3">
    <name type="scientific">Rhizocola hellebori</name>
    <dbReference type="NCBI Taxonomy" id="1392758"/>
    <lineage>
        <taxon>Bacteria</taxon>
        <taxon>Bacillati</taxon>
        <taxon>Actinomycetota</taxon>
        <taxon>Actinomycetes</taxon>
        <taxon>Micromonosporales</taxon>
        <taxon>Micromonosporaceae</taxon>
        <taxon>Rhizocola</taxon>
    </lineage>
</organism>
<accession>A0A8J3Q4Y1</accession>
<name>A0A8J3Q4Y1_9ACTN</name>
<evidence type="ECO:0000313" key="2">
    <source>
        <dbReference type="EMBL" id="GIH04053.1"/>
    </source>
</evidence>
<protein>
    <submittedName>
        <fullName evidence="2">Uncharacterized protein</fullName>
    </submittedName>
</protein>
<dbReference type="InterPro" id="IPR036366">
    <property type="entry name" value="PGBDSf"/>
</dbReference>
<feature type="signal peptide" evidence="1">
    <location>
        <begin position="1"/>
        <end position="22"/>
    </location>
</feature>
<dbReference type="AlphaFoldDB" id="A0A8J3Q4Y1"/>
<dbReference type="Proteomes" id="UP000612899">
    <property type="component" value="Unassembled WGS sequence"/>
</dbReference>
<feature type="chain" id="PRO_5035272617" evidence="1">
    <location>
        <begin position="23"/>
        <end position="161"/>
    </location>
</feature>
<sequence length="161" mass="17703">MAAFILAVTLGSAALGPSPASAHTPSGSWGSFHTICWGCSVDSGNIVRAWQIILWVDKATSATCFSFADGGFGSNTDRATEVWQGRMDLGVDGSVGYNTWTKAYSRLVRTPALDNAEFYAYDYRYNGRFVTFLKRKSDGAWYFYPDPPYCTNTTGFTPMNH</sequence>
<dbReference type="InterPro" id="IPR036365">
    <property type="entry name" value="PGBD-like_sf"/>
</dbReference>
<evidence type="ECO:0000256" key="1">
    <source>
        <dbReference type="SAM" id="SignalP"/>
    </source>
</evidence>
<keyword evidence="3" id="KW-1185">Reference proteome</keyword>
<comment type="caution">
    <text evidence="2">The sequence shown here is derived from an EMBL/GenBank/DDBJ whole genome shotgun (WGS) entry which is preliminary data.</text>
</comment>